<dbReference type="AlphaFoldDB" id="A0A4R2NQC2"/>
<accession>A0A4R2NQC2</accession>
<reference evidence="1 2" key="1">
    <citation type="submission" date="2019-03" db="EMBL/GenBank/DDBJ databases">
        <title>Genomic Encyclopedia of Type Strains, Phase IV (KMG-IV): sequencing the most valuable type-strain genomes for metagenomic binning, comparative biology and taxonomic classification.</title>
        <authorList>
            <person name="Goeker M."/>
        </authorList>
    </citation>
    <scope>NUCLEOTIDE SEQUENCE [LARGE SCALE GENOMIC DNA]</scope>
    <source>
        <strain evidence="1 2">DSM 14836</strain>
    </source>
</reference>
<evidence type="ECO:0000313" key="2">
    <source>
        <dbReference type="Proteomes" id="UP000294564"/>
    </source>
</evidence>
<dbReference type="RefSeq" id="WP_132795239.1">
    <property type="nucleotide sequence ID" value="NZ_SLXM01000007.1"/>
</dbReference>
<name>A0A4R2NQC2_9FLAO</name>
<protein>
    <submittedName>
        <fullName evidence="1">Uncharacterized protein</fullName>
    </submittedName>
</protein>
<gene>
    <name evidence="1" type="ORF">EV195_107133</name>
</gene>
<organism evidence="1 2">
    <name type="scientific">Tenacibaculum skagerrakense</name>
    <dbReference type="NCBI Taxonomy" id="186571"/>
    <lineage>
        <taxon>Bacteria</taxon>
        <taxon>Pseudomonadati</taxon>
        <taxon>Bacteroidota</taxon>
        <taxon>Flavobacteriia</taxon>
        <taxon>Flavobacteriales</taxon>
        <taxon>Flavobacteriaceae</taxon>
        <taxon>Tenacibaculum</taxon>
    </lineage>
</organism>
<evidence type="ECO:0000313" key="1">
    <source>
        <dbReference type="EMBL" id="TCP23967.1"/>
    </source>
</evidence>
<comment type="caution">
    <text evidence="1">The sequence shown here is derived from an EMBL/GenBank/DDBJ whole genome shotgun (WGS) entry which is preliminary data.</text>
</comment>
<keyword evidence="2" id="KW-1185">Reference proteome</keyword>
<dbReference type="Proteomes" id="UP000294564">
    <property type="component" value="Unassembled WGS sequence"/>
</dbReference>
<dbReference type="OrthoDB" id="980645at2"/>
<proteinExistence type="predicted"/>
<dbReference type="EMBL" id="SLXM01000007">
    <property type="protein sequence ID" value="TCP23967.1"/>
    <property type="molecule type" value="Genomic_DNA"/>
</dbReference>
<sequence>MKIKLTSYLFVFLYIIAMLRPIAPFVEYAINYDYIAKVLCINKDNPELNCNGKCQLMEKLKQQEEDDFNSLRIHMEEYPIGFVRVLKLENEPVTTSIQKNKFHYKVDYSYLFYQSVFHPPSV</sequence>